<proteinExistence type="predicted"/>
<feature type="transmembrane region" description="Helical" evidence="2">
    <location>
        <begin position="218"/>
        <end position="239"/>
    </location>
</feature>
<dbReference type="Gene3D" id="2.60.40.10">
    <property type="entry name" value="Immunoglobulins"/>
    <property type="match status" value="1"/>
</dbReference>
<sequence>MNPSNLVSTLYTGLKLPWWKSPVTSSIRRLWTSGLSLDLTAAVETISHPLLLECLADTDITAVIEIAAVRVHGAPPQPSVRPERWRLEIRSRQLGEGKPTPAQRKCQINKDKKAKKTLVCVASRFYPDHVTVLWQIDGVNVTEGVATDDAALWGGDHYSISSRLTVPLRDWFTPGRTFTCTVSFFNGSHTVPRSDWVQGPGASPIREKYLRITQIAKLFYAILISKSSVFGVFVVVLVWRLQGSSGKQRTEG</sequence>
<evidence type="ECO:0000256" key="1">
    <source>
        <dbReference type="ARBA" id="ARBA00023319"/>
    </source>
</evidence>
<keyword evidence="2" id="KW-1133">Transmembrane helix</keyword>
<keyword evidence="5" id="KW-1185">Reference proteome</keyword>
<dbReference type="InterPro" id="IPR036179">
    <property type="entry name" value="Ig-like_dom_sf"/>
</dbReference>
<name>A0A5J5CRF6_9PERO</name>
<comment type="caution">
    <text evidence="4">The sequence shown here is derived from an EMBL/GenBank/DDBJ whole genome shotgun (WGS) entry which is preliminary data.</text>
</comment>
<evidence type="ECO:0000313" key="5">
    <source>
        <dbReference type="Proteomes" id="UP000327493"/>
    </source>
</evidence>
<keyword evidence="2" id="KW-0472">Membrane</keyword>
<keyword evidence="2" id="KW-0812">Transmembrane</keyword>
<dbReference type="EMBL" id="VOFY01000015">
    <property type="protein sequence ID" value="KAA8584772.1"/>
    <property type="molecule type" value="Genomic_DNA"/>
</dbReference>
<dbReference type="InterPro" id="IPR003597">
    <property type="entry name" value="Ig_C1-set"/>
</dbReference>
<dbReference type="PROSITE" id="PS50835">
    <property type="entry name" value="IG_LIKE"/>
    <property type="match status" value="1"/>
</dbReference>
<feature type="domain" description="Ig-like" evidence="3">
    <location>
        <begin position="78"/>
        <end position="198"/>
    </location>
</feature>
<reference evidence="4 5" key="1">
    <citation type="submission" date="2019-08" db="EMBL/GenBank/DDBJ databases">
        <title>A chromosome-level genome assembly, high-density linkage maps, and genome scans reveal the genomic architecture of hybrid incompatibilities underlying speciation via character displacement in darters (Percidae: Etheostominae).</title>
        <authorList>
            <person name="Moran R.L."/>
            <person name="Catchen J.M."/>
            <person name="Fuller R.C."/>
        </authorList>
    </citation>
    <scope>NUCLEOTIDE SEQUENCE [LARGE SCALE GENOMIC DNA]</scope>
    <source>
        <strain evidence="4">EspeVRDwgs_2016</strain>
        <tissue evidence="4">Muscle</tissue>
    </source>
</reference>
<accession>A0A5J5CRF6</accession>
<keyword evidence="1" id="KW-0393">Immunoglobulin domain</keyword>
<dbReference type="SUPFAM" id="SSF48726">
    <property type="entry name" value="Immunoglobulin"/>
    <property type="match status" value="1"/>
</dbReference>
<dbReference type="PANTHER" id="PTHR23411">
    <property type="entry name" value="TAPASIN"/>
    <property type="match status" value="1"/>
</dbReference>
<evidence type="ECO:0000256" key="2">
    <source>
        <dbReference type="SAM" id="Phobius"/>
    </source>
</evidence>
<evidence type="ECO:0000259" key="3">
    <source>
        <dbReference type="PROSITE" id="PS50835"/>
    </source>
</evidence>
<dbReference type="InterPro" id="IPR013783">
    <property type="entry name" value="Ig-like_fold"/>
</dbReference>
<evidence type="ECO:0000313" key="4">
    <source>
        <dbReference type="EMBL" id="KAA8584772.1"/>
    </source>
</evidence>
<dbReference type="Pfam" id="PF07654">
    <property type="entry name" value="C1-set"/>
    <property type="match status" value="1"/>
</dbReference>
<dbReference type="InterPro" id="IPR050380">
    <property type="entry name" value="Immune_Resp_Modulators"/>
</dbReference>
<dbReference type="Proteomes" id="UP000327493">
    <property type="component" value="Chromosome 15"/>
</dbReference>
<dbReference type="SMART" id="SM00407">
    <property type="entry name" value="IGc1"/>
    <property type="match status" value="1"/>
</dbReference>
<protein>
    <recommendedName>
        <fullName evidence="3">Ig-like domain-containing protein</fullName>
    </recommendedName>
</protein>
<organism evidence="4 5">
    <name type="scientific">Etheostoma spectabile</name>
    <name type="common">orangethroat darter</name>
    <dbReference type="NCBI Taxonomy" id="54343"/>
    <lineage>
        <taxon>Eukaryota</taxon>
        <taxon>Metazoa</taxon>
        <taxon>Chordata</taxon>
        <taxon>Craniata</taxon>
        <taxon>Vertebrata</taxon>
        <taxon>Euteleostomi</taxon>
        <taxon>Actinopterygii</taxon>
        <taxon>Neopterygii</taxon>
        <taxon>Teleostei</taxon>
        <taxon>Neoteleostei</taxon>
        <taxon>Acanthomorphata</taxon>
        <taxon>Eupercaria</taxon>
        <taxon>Perciformes</taxon>
        <taxon>Percoidei</taxon>
        <taxon>Percidae</taxon>
        <taxon>Etheostomatinae</taxon>
        <taxon>Etheostoma</taxon>
    </lineage>
</organism>
<dbReference type="AlphaFoldDB" id="A0A5J5CRF6"/>
<gene>
    <name evidence="4" type="ORF">FQN60_003466</name>
</gene>
<dbReference type="InterPro" id="IPR007110">
    <property type="entry name" value="Ig-like_dom"/>
</dbReference>